<evidence type="ECO:0000313" key="1">
    <source>
        <dbReference type="EMBL" id="RAL50270.1"/>
    </source>
</evidence>
<proteinExistence type="predicted"/>
<protein>
    <submittedName>
        <fullName evidence="1">Uncharacterized protein</fullName>
    </submittedName>
</protein>
<organism evidence="1 2">
    <name type="scientific">Cuscuta australis</name>
    <dbReference type="NCBI Taxonomy" id="267555"/>
    <lineage>
        <taxon>Eukaryota</taxon>
        <taxon>Viridiplantae</taxon>
        <taxon>Streptophyta</taxon>
        <taxon>Embryophyta</taxon>
        <taxon>Tracheophyta</taxon>
        <taxon>Spermatophyta</taxon>
        <taxon>Magnoliopsida</taxon>
        <taxon>eudicotyledons</taxon>
        <taxon>Gunneridae</taxon>
        <taxon>Pentapetalae</taxon>
        <taxon>asterids</taxon>
        <taxon>lamiids</taxon>
        <taxon>Solanales</taxon>
        <taxon>Convolvulaceae</taxon>
        <taxon>Cuscuteae</taxon>
        <taxon>Cuscuta</taxon>
        <taxon>Cuscuta subgen. Grammica</taxon>
        <taxon>Cuscuta sect. Cleistogrammica</taxon>
    </lineage>
</organism>
<dbReference type="Proteomes" id="UP000249390">
    <property type="component" value="Unassembled WGS sequence"/>
</dbReference>
<name>A0A328DYH4_9ASTE</name>
<evidence type="ECO:0000313" key="2">
    <source>
        <dbReference type="Proteomes" id="UP000249390"/>
    </source>
</evidence>
<sequence length="164" mass="18350">MMTYLYLYIYNGKGENEQCFRPKYWAGSLPNGPITSLRHRPLESPRKFNNYKGSKFTLYASGKSLHRKLPKFSTKLTRSRAAFLFDREKLTPDLGLLSSSTGVPCKVLLDLGCVPVHIARAPFKRPSIGFKVLAFCLDIHIHFGGGEGKTTRATGLLAEQGGRR</sequence>
<gene>
    <name evidence="1" type="ORF">DM860_007944</name>
</gene>
<dbReference type="AlphaFoldDB" id="A0A328DYH4"/>
<dbReference type="EMBL" id="NQVE01000067">
    <property type="protein sequence ID" value="RAL50270.1"/>
    <property type="molecule type" value="Genomic_DNA"/>
</dbReference>
<comment type="caution">
    <text evidence="1">The sequence shown here is derived from an EMBL/GenBank/DDBJ whole genome shotgun (WGS) entry which is preliminary data.</text>
</comment>
<keyword evidence="2" id="KW-1185">Reference proteome</keyword>
<accession>A0A328DYH4</accession>
<reference evidence="1 2" key="1">
    <citation type="submission" date="2018-06" db="EMBL/GenBank/DDBJ databases">
        <title>The Genome of Cuscuta australis (Dodder) Provides Insight into the Evolution of Plant Parasitism.</title>
        <authorList>
            <person name="Liu H."/>
        </authorList>
    </citation>
    <scope>NUCLEOTIDE SEQUENCE [LARGE SCALE GENOMIC DNA]</scope>
    <source>
        <strain evidence="2">cv. Yunnan</strain>
        <tissue evidence="1">Vines</tissue>
    </source>
</reference>